<dbReference type="RefSeq" id="WP_191250034.1">
    <property type="nucleotide sequence ID" value="NZ_BNCI01000001.1"/>
</dbReference>
<dbReference type="CDD" id="cd07067">
    <property type="entry name" value="HP_PGM_like"/>
    <property type="match status" value="1"/>
</dbReference>
<keyword evidence="3" id="KW-1185">Reference proteome</keyword>
<keyword evidence="1" id="KW-0732">Signal</keyword>
<evidence type="ECO:0000313" key="3">
    <source>
        <dbReference type="Proteomes" id="UP000630923"/>
    </source>
</evidence>
<feature type="chain" id="PRO_5037549093" evidence="1">
    <location>
        <begin position="30"/>
        <end position="176"/>
    </location>
</feature>
<accession>A0A919AKT2</accession>
<sequence length="176" mass="19142">MIKAYLSKSFSVLLSIILITGFAVTSLQADDKEAVQTLYLVRHAEKVADGSRDPALTKLGQTRAKWLAMYFAGKKLDAVYSSNTTRTRETAAPTAELKNLTIELYNPADLKGIAQTVTKAGHTALIVGHSNTTPILANHLTGAVLEELDERTYSLIFVVTRYSDGTAGIRIDESQP</sequence>
<protein>
    <submittedName>
        <fullName evidence="2">Phosphoglycerate mutase</fullName>
    </submittedName>
</protein>
<name>A0A919AKT2_9PROT</name>
<dbReference type="Proteomes" id="UP000630923">
    <property type="component" value="Unassembled WGS sequence"/>
</dbReference>
<evidence type="ECO:0000256" key="1">
    <source>
        <dbReference type="SAM" id="SignalP"/>
    </source>
</evidence>
<reference evidence="2" key="1">
    <citation type="journal article" date="2014" name="Int. J. Syst. Evol. Microbiol.">
        <title>Complete genome sequence of Corynebacterium casei LMG S-19264T (=DSM 44701T), isolated from a smear-ripened cheese.</title>
        <authorList>
            <consortium name="US DOE Joint Genome Institute (JGI-PGF)"/>
            <person name="Walter F."/>
            <person name="Albersmeier A."/>
            <person name="Kalinowski J."/>
            <person name="Ruckert C."/>
        </authorList>
    </citation>
    <scope>NUCLEOTIDE SEQUENCE</scope>
    <source>
        <strain evidence="2">KCTC 42590</strain>
    </source>
</reference>
<comment type="caution">
    <text evidence="2">The sequence shown here is derived from an EMBL/GenBank/DDBJ whole genome shotgun (WGS) entry which is preliminary data.</text>
</comment>
<dbReference type="EMBL" id="BNCI01000001">
    <property type="protein sequence ID" value="GHF14451.1"/>
    <property type="molecule type" value="Genomic_DNA"/>
</dbReference>
<gene>
    <name evidence="2" type="ORF">GCM10017044_05680</name>
</gene>
<dbReference type="AlphaFoldDB" id="A0A919AKT2"/>
<dbReference type="InterPro" id="IPR029033">
    <property type="entry name" value="His_PPase_superfam"/>
</dbReference>
<dbReference type="Gene3D" id="3.40.50.1240">
    <property type="entry name" value="Phosphoglycerate mutase-like"/>
    <property type="match status" value="1"/>
</dbReference>
<evidence type="ECO:0000313" key="2">
    <source>
        <dbReference type="EMBL" id="GHF14451.1"/>
    </source>
</evidence>
<dbReference type="SMART" id="SM00855">
    <property type="entry name" value="PGAM"/>
    <property type="match status" value="1"/>
</dbReference>
<dbReference type="InterPro" id="IPR013078">
    <property type="entry name" value="His_Pase_superF_clade-1"/>
</dbReference>
<proteinExistence type="predicted"/>
<feature type="signal peptide" evidence="1">
    <location>
        <begin position="1"/>
        <end position="29"/>
    </location>
</feature>
<reference evidence="2" key="2">
    <citation type="submission" date="2020-09" db="EMBL/GenBank/DDBJ databases">
        <authorList>
            <person name="Sun Q."/>
            <person name="Kim S."/>
        </authorList>
    </citation>
    <scope>NUCLEOTIDE SEQUENCE</scope>
    <source>
        <strain evidence="2">KCTC 42590</strain>
    </source>
</reference>
<organism evidence="2 3">
    <name type="scientific">Kordiimonas sediminis</name>
    <dbReference type="NCBI Taxonomy" id="1735581"/>
    <lineage>
        <taxon>Bacteria</taxon>
        <taxon>Pseudomonadati</taxon>
        <taxon>Pseudomonadota</taxon>
        <taxon>Alphaproteobacteria</taxon>
        <taxon>Kordiimonadales</taxon>
        <taxon>Kordiimonadaceae</taxon>
        <taxon>Kordiimonas</taxon>
    </lineage>
</organism>
<dbReference type="Pfam" id="PF00300">
    <property type="entry name" value="His_Phos_1"/>
    <property type="match status" value="1"/>
</dbReference>
<dbReference type="SUPFAM" id="SSF53254">
    <property type="entry name" value="Phosphoglycerate mutase-like"/>
    <property type="match status" value="1"/>
</dbReference>